<name>A0A6V2GIM1_9STRA</name>
<organism evidence="3">
    <name type="scientific">Ditylum brightwellii</name>
    <dbReference type="NCBI Taxonomy" id="49249"/>
    <lineage>
        <taxon>Eukaryota</taxon>
        <taxon>Sar</taxon>
        <taxon>Stramenopiles</taxon>
        <taxon>Ochrophyta</taxon>
        <taxon>Bacillariophyta</taxon>
        <taxon>Mediophyceae</taxon>
        <taxon>Lithodesmiophycidae</taxon>
        <taxon>Lithodesmiales</taxon>
        <taxon>Lithodesmiaceae</taxon>
        <taxon>Ditylum</taxon>
    </lineage>
</organism>
<dbReference type="EMBL" id="HBNS01023273">
    <property type="protein sequence ID" value="CAE4613888.1"/>
    <property type="molecule type" value="Transcribed_RNA"/>
</dbReference>
<reference evidence="3" key="1">
    <citation type="submission" date="2021-01" db="EMBL/GenBank/DDBJ databases">
        <authorList>
            <person name="Corre E."/>
            <person name="Pelletier E."/>
            <person name="Niang G."/>
            <person name="Scheremetjew M."/>
            <person name="Finn R."/>
            <person name="Kale V."/>
            <person name="Holt S."/>
            <person name="Cochrane G."/>
            <person name="Meng A."/>
            <person name="Brown T."/>
            <person name="Cohen L."/>
        </authorList>
    </citation>
    <scope>NUCLEOTIDE SEQUENCE</scope>
    <source>
        <strain evidence="3">GSO104</strain>
    </source>
</reference>
<dbReference type="SUPFAM" id="SSF63829">
    <property type="entry name" value="Calcium-dependent phosphotriesterase"/>
    <property type="match status" value="1"/>
</dbReference>
<evidence type="ECO:0000256" key="1">
    <source>
        <dbReference type="SAM" id="SignalP"/>
    </source>
</evidence>
<evidence type="ECO:0000313" key="2">
    <source>
        <dbReference type="EMBL" id="CAE4613886.1"/>
    </source>
</evidence>
<dbReference type="InterPro" id="IPR051262">
    <property type="entry name" value="SMP-30/CGR1_Lactonase"/>
</dbReference>
<feature type="signal peptide" evidence="1">
    <location>
        <begin position="1"/>
        <end position="17"/>
    </location>
</feature>
<sequence>MIRITHAVLLFVAVVAAASDVIDDTFEDPSVTITGDIAVWDAIFSSRTAPITIISASSHNLIWTEGPTLVGKELFFSDTVDAKIYALDVSSLGEEIGTNEKNERLRLRVVKERSGDNPPEDDSWRAEPGSNGLFLLPPVPSPTKDNPNNLLVCQHGARRIAVLDITASSSENKMEERDEAVIKMAIPLTSEWNGRRLNGPNDIAVRQEDGKMYAYFTDPVYAWLEKDRFEELPYLDERVKSKYGAGHCGVYRFELSWNGTTWNRVGNVELLQVMERPNGIGFFGSDGDDSSNGKLIVSECCQGSHLKSCTQGTSRWIIFQQNNQGDWVKDTVIENVLQTEEKQLHGRGGGCADGFALYHYANDMTVGGNENKKKQEEKKAVLISSCSDGLCIVDLQQNRVVARLWTFKKSGCKVSNVAIGNGWAFLTGNCGVLGLALRDHDELYEIQSSYRAEL</sequence>
<dbReference type="Gene3D" id="2.120.10.30">
    <property type="entry name" value="TolB, C-terminal domain"/>
    <property type="match status" value="1"/>
</dbReference>
<keyword evidence="1" id="KW-0732">Signal</keyword>
<evidence type="ECO:0008006" key="4">
    <source>
        <dbReference type="Google" id="ProtNLM"/>
    </source>
</evidence>
<dbReference type="PANTHER" id="PTHR47572:SF4">
    <property type="entry name" value="LACTONASE DRP35"/>
    <property type="match status" value="1"/>
</dbReference>
<gene>
    <name evidence="2" type="ORF">DBRI00130_LOCUS18396</name>
    <name evidence="3" type="ORF">DBRI00130_LOCUS18397</name>
</gene>
<evidence type="ECO:0000313" key="3">
    <source>
        <dbReference type="EMBL" id="CAE4613888.1"/>
    </source>
</evidence>
<feature type="chain" id="PRO_5036192613" description="Phytase-like domain-containing protein" evidence="1">
    <location>
        <begin position="18"/>
        <end position="454"/>
    </location>
</feature>
<proteinExistence type="predicted"/>
<dbReference type="InterPro" id="IPR011042">
    <property type="entry name" value="6-blade_b-propeller_TolB-like"/>
</dbReference>
<dbReference type="PANTHER" id="PTHR47572">
    <property type="entry name" value="LIPOPROTEIN-RELATED"/>
    <property type="match status" value="1"/>
</dbReference>
<accession>A0A6V2GIM1</accession>
<dbReference type="AlphaFoldDB" id="A0A6V2GIM1"/>
<protein>
    <recommendedName>
        <fullName evidence="4">Phytase-like domain-containing protein</fullName>
    </recommendedName>
</protein>
<dbReference type="EMBL" id="HBNS01023272">
    <property type="protein sequence ID" value="CAE4613886.1"/>
    <property type="molecule type" value="Transcribed_RNA"/>
</dbReference>